<evidence type="ECO:0000259" key="3">
    <source>
        <dbReference type="Pfam" id="PF06428"/>
    </source>
</evidence>
<dbReference type="EMBL" id="WIUZ02000001">
    <property type="protein sequence ID" value="KAF9792568.1"/>
    <property type="molecule type" value="Genomic_DNA"/>
</dbReference>
<keyword evidence="1" id="KW-0175">Coiled coil</keyword>
<feature type="compositionally biased region" description="Low complexity" evidence="2">
    <location>
        <begin position="174"/>
        <end position="201"/>
    </location>
</feature>
<protein>
    <recommendedName>
        <fullName evidence="3">GDP/GTP exchange factor Sec2 N-terminal domain-containing protein</fullName>
    </recommendedName>
</protein>
<feature type="compositionally biased region" description="Polar residues" evidence="2">
    <location>
        <begin position="1"/>
        <end position="10"/>
    </location>
</feature>
<evidence type="ECO:0000256" key="2">
    <source>
        <dbReference type="SAM" id="MobiDB-lite"/>
    </source>
</evidence>
<reference evidence="4" key="1">
    <citation type="journal article" date="2020" name="Nat. Commun.">
        <title>Large-scale genome sequencing of mycorrhizal fungi provides insights into the early evolution of symbiotic traits.</title>
        <authorList>
            <person name="Miyauchi S."/>
            <person name="Kiss E."/>
            <person name="Kuo A."/>
            <person name="Drula E."/>
            <person name="Kohler A."/>
            <person name="Sanchez-Garcia M."/>
            <person name="Morin E."/>
            <person name="Andreopoulos B."/>
            <person name="Barry K.W."/>
            <person name="Bonito G."/>
            <person name="Buee M."/>
            <person name="Carver A."/>
            <person name="Chen C."/>
            <person name="Cichocki N."/>
            <person name="Clum A."/>
            <person name="Culley D."/>
            <person name="Crous P.W."/>
            <person name="Fauchery L."/>
            <person name="Girlanda M."/>
            <person name="Hayes R.D."/>
            <person name="Keri Z."/>
            <person name="LaButti K."/>
            <person name="Lipzen A."/>
            <person name="Lombard V."/>
            <person name="Magnuson J."/>
            <person name="Maillard F."/>
            <person name="Murat C."/>
            <person name="Nolan M."/>
            <person name="Ohm R.A."/>
            <person name="Pangilinan J."/>
            <person name="Pereira M.F."/>
            <person name="Perotto S."/>
            <person name="Peter M."/>
            <person name="Pfister S."/>
            <person name="Riley R."/>
            <person name="Sitrit Y."/>
            <person name="Stielow J.B."/>
            <person name="Szollosi G."/>
            <person name="Zifcakova L."/>
            <person name="Stursova M."/>
            <person name="Spatafora J.W."/>
            <person name="Tedersoo L."/>
            <person name="Vaario L.M."/>
            <person name="Yamada A."/>
            <person name="Yan M."/>
            <person name="Wang P."/>
            <person name="Xu J."/>
            <person name="Bruns T."/>
            <person name="Baldrian P."/>
            <person name="Vilgalys R."/>
            <person name="Dunand C."/>
            <person name="Henrissat B."/>
            <person name="Grigoriev I.V."/>
            <person name="Hibbett D."/>
            <person name="Nagy L.G."/>
            <person name="Martin F.M."/>
        </authorList>
    </citation>
    <scope>NUCLEOTIDE SEQUENCE</scope>
    <source>
        <strain evidence="4">UH-Tt-Lm1</strain>
    </source>
</reference>
<feature type="compositionally biased region" description="Low complexity" evidence="2">
    <location>
        <begin position="313"/>
        <end position="341"/>
    </location>
</feature>
<dbReference type="SUPFAM" id="SSF144284">
    <property type="entry name" value="Sec2 N-terminal region"/>
    <property type="match status" value="1"/>
</dbReference>
<organism evidence="4 5">
    <name type="scientific">Thelephora terrestris</name>
    <dbReference type="NCBI Taxonomy" id="56493"/>
    <lineage>
        <taxon>Eukaryota</taxon>
        <taxon>Fungi</taxon>
        <taxon>Dikarya</taxon>
        <taxon>Basidiomycota</taxon>
        <taxon>Agaricomycotina</taxon>
        <taxon>Agaricomycetes</taxon>
        <taxon>Thelephorales</taxon>
        <taxon>Thelephoraceae</taxon>
        <taxon>Thelephora</taxon>
    </lineage>
</organism>
<dbReference type="InterPro" id="IPR009449">
    <property type="entry name" value="Sec2_N"/>
</dbReference>
<dbReference type="OrthoDB" id="5560525at2759"/>
<evidence type="ECO:0000313" key="5">
    <source>
        <dbReference type="Proteomes" id="UP000736335"/>
    </source>
</evidence>
<dbReference type="Gene3D" id="6.10.140.910">
    <property type="match status" value="1"/>
</dbReference>
<feature type="region of interest" description="Disordered" evidence="2">
    <location>
        <begin position="299"/>
        <end position="422"/>
    </location>
</feature>
<dbReference type="AlphaFoldDB" id="A0A9P6HPY2"/>
<dbReference type="InterPro" id="IPR040351">
    <property type="entry name" value="RAB3IL/RAB3IP/Sec2"/>
</dbReference>
<dbReference type="PANTHER" id="PTHR14430:SF0">
    <property type="entry name" value="SEC2P DOMAIN-CONTAINING PROTEIN"/>
    <property type="match status" value="1"/>
</dbReference>
<dbReference type="GO" id="GO:0005085">
    <property type="term" value="F:guanyl-nucleotide exchange factor activity"/>
    <property type="evidence" value="ECO:0007669"/>
    <property type="project" value="InterPro"/>
</dbReference>
<sequence length="422" mass="46681">MFQFSPTSPAHSPRHRPPLRNDSLHQNGELAGLHDDLKDFKRVHDQGQEEDLRMALSRTITKVEELSTTLIEHYRAHTELQTELTLCKSNLTMAQANNEMLEDALRRDSVRARNVGWGRLASVSILDDDSRSTRSFDADRPVTPNQPTSVSPTIHPPQGQEGKFFKFRFGNTTPSSSSGVASPSGVYPSHLSSASLPSLSSSKDEEIEKLTLELTKQKKECQTALEEKKKVEDELESLSQALFEEANNMVAQERMKAADLEAELREFASEREAMKLAMKILEEENQRFRSVLASASQVVRHVKSATPTQRLTPSPSRNHSRNSSKSSSLSIPITSSTPGSPRASPQYLTPAETSPPVGNIAYPLTTDSAEHAETVQPRLTRSPPPPLEVDGWPDSPDTPYYATLPSTAEPDEGETTAWLTTQ</sequence>
<feature type="region of interest" description="Disordered" evidence="2">
    <location>
        <begin position="1"/>
        <end position="26"/>
    </location>
</feature>
<dbReference type="GO" id="GO:0051286">
    <property type="term" value="C:cell tip"/>
    <property type="evidence" value="ECO:0007669"/>
    <property type="project" value="TreeGrafter"/>
</dbReference>
<proteinExistence type="predicted"/>
<dbReference type="GO" id="GO:0070319">
    <property type="term" value="C:Golgi to plasma membrane transport vesicle"/>
    <property type="evidence" value="ECO:0007669"/>
    <property type="project" value="TreeGrafter"/>
</dbReference>
<dbReference type="Proteomes" id="UP000736335">
    <property type="component" value="Unassembled WGS sequence"/>
</dbReference>
<feature type="domain" description="GDP/GTP exchange factor Sec2 N-terminal" evidence="3">
    <location>
        <begin position="201"/>
        <end position="293"/>
    </location>
</feature>
<feature type="compositionally biased region" description="Basic and acidic residues" evidence="2">
    <location>
        <begin position="130"/>
        <end position="140"/>
    </location>
</feature>
<dbReference type="Pfam" id="PF06428">
    <property type="entry name" value="Sec2p"/>
    <property type="match status" value="1"/>
</dbReference>
<feature type="region of interest" description="Disordered" evidence="2">
    <location>
        <begin position="130"/>
        <end position="202"/>
    </location>
</feature>
<accession>A0A9P6HPY2</accession>
<name>A0A9P6HPY2_9AGAM</name>
<dbReference type="PANTHER" id="PTHR14430">
    <property type="entry name" value="RABIN3-RELATED"/>
    <property type="match status" value="1"/>
</dbReference>
<comment type="caution">
    <text evidence="4">The sequence shown here is derived from an EMBL/GenBank/DDBJ whole genome shotgun (WGS) entry which is preliminary data.</text>
</comment>
<evidence type="ECO:0000313" key="4">
    <source>
        <dbReference type="EMBL" id="KAF9792568.1"/>
    </source>
</evidence>
<evidence type="ECO:0000256" key="1">
    <source>
        <dbReference type="ARBA" id="ARBA00023054"/>
    </source>
</evidence>
<keyword evidence="5" id="KW-1185">Reference proteome</keyword>
<feature type="compositionally biased region" description="Polar residues" evidence="2">
    <location>
        <begin position="143"/>
        <end position="152"/>
    </location>
</feature>
<dbReference type="GO" id="GO:0006887">
    <property type="term" value="P:exocytosis"/>
    <property type="evidence" value="ECO:0007669"/>
    <property type="project" value="TreeGrafter"/>
</dbReference>
<reference evidence="4" key="2">
    <citation type="submission" date="2020-11" db="EMBL/GenBank/DDBJ databases">
        <authorList>
            <consortium name="DOE Joint Genome Institute"/>
            <person name="Kuo A."/>
            <person name="Miyauchi S."/>
            <person name="Kiss E."/>
            <person name="Drula E."/>
            <person name="Kohler A."/>
            <person name="Sanchez-Garcia M."/>
            <person name="Andreopoulos B."/>
            <person name="Barry K.W."/>
            <person name="Bonito G."/>
            <person name="Buee M."/>
            <person name="Carver A."/>
            <person name="Chen C."/>
            <person name="Cichocki N."/>
            <person name="Clum A."/>
            <person name="Culley D."/>
            <person name="Crous P.W."/>
            <person name="Fauchery L."/>
            <person name="Girlanda M."/>
            <person name="Hayes R."/>
            <person name="Keri Z."/>
            <person name="Labutti K."/>
            <person name="Lipzen A."/>
            <person name="Lombard V."/>
            <person name="Magnuson J."/>
            <person name="Maillard F."/>
            <person name="Morin E."/>
            <person name="Murat C."/>
            <person name="Nolan M."/>
            <person name="Ohm R."/>
            <person name="Pangilinan J."/>
            <person name="Pereira M."/>
            <person name="Perotto S."/>
            <person name="Peter M."/>
            <person name="Riley R."/>
            <person name="Sitrit Y."/>
            <person name="Stielow B."/>
            <person name="Szollosi G."/>
            <person name="Zifcakova L."/>
            <person name="Stursova M."/>
            <person name="Spatafora J.W."/>
            <person name="Tedersoo L."/>
            <person name="Vaario L.-M."/>
            <person name="Yamada A."/>
            <person name="Yan M."/>
            <person name="Wang P."/>
            <person name="Xu J."/>
            <person name="Bruns T."/>
            <person name="Baldrian P."/>
            <person name="Vilgalys R."/>
            <person name="Henrissat B."/>
            <person name="Grigoriev I.V."/>
            <person name="Hibbett D."/>
            <person name="Nagy L.G."/>
            <person name="Martin F.M."/>
        </authorList>
    </citation>
    <scope>NUCLEOTIDE SEQUENCE</scope>
    <source>
        <strain evidence="4">UH-Tt-Lm1</strain>
    </source>
</reference>
<gene>
    <name evidence="4" type="ORF">BJ322DRAFT_1030038</name>
</gene>